<name>A0AB38F8V6_RHOWR</name>
<dbReference type="EMBL" id="UAUI01000002">
    <property type="protein sequence ID" value="SPZ37803.1"/>
    <property type="molecule type" value="Genomic_DNA"/>
</dbReference>
<accession>A0AB38F8V6</accession>
<dbReference type="AlphaFoldDB" id="A0AB38F8V6"/>
<evidence type="ECO:0000313" key="2">
    <source>
        <dbReference type="Proteomes" id="UP000251211"/>
    </source>
</evidence>
<protein>
    <submittedName>
        <fullName evidence="1">Uncharacterized protein</fullName>
    </submittedName>
</protein>
<organism evidence="1 2">
    <name type="scientific">Rhodococcus wratislaviensis</name>
    <name type="common">Tsukamurella wratislaviensis</name>
    <dbReference type="NCBI Taxonomy" id="44752"/>
    <lineage>
        <taxon>Bacteria</taxon>
        <taxon>Bacillati</taxon>
        <taxon>Actinomycetota</taxon>
        <taxon>Actinomycetes</taxon>
        <taxon>Mycobacteriales</taxon>
        <taxon>Nocardiaceae</taxon>
        <taxon>Rhodococcus</taxon>
    </lineage>
</organism>
<gene>
    <name evidence="1" type="ORF">NCTC13229_01265</name>
</gene>
<reference evidence="1 2" key="1">
    <citation type="submission" date="2018-06" db="EMBL/GenBank/DDBJ databases">
        <authorList>
            <consortium name="Pathogen Informatics"/>
            <person name="Doyle S."/>
        </authorList>
    </citation>
    <scope>NUCLEOTIDE SEQUENCE [LARGE SCALE GENOMIC DNA]</scope>
    <source>
        <strain evidence="1 2">NCTC13229</strain>
    </source>
</reference>
<comment type="caution">
    <text evidence="1">The sequence shown here is derived from an EMBL/GenBank/DDBJ whole genome shotgun (WGS) entry which is preliminary data.</text>
</comment>
<evidence type="ECO:0000313" key="1">
    <source>
        <dbReference type="EMBL" id="SPZ37803.1"/>
    </source>
</evidence>
<proteinExistence type="predicted"/>
<sequence>MNTCKGGRLLVRISKPKTACGNVSPQNVFEPRFEEGHLTRLKLRQFGLINVDAENIVTELSHTRGMRCSKISGTEYGDSHCH</sequence>
<dbReference type="Proteomes" id="UP000251211">
    <property type="component" value="Unassembled WGS sequence"/>
</dbReference>